<evidence type="ECO:0000256" key="4">
    <source>
        <dbReference type="ARBA" id="ARBA00022714"/>
    </source>
</evidence>
<dbReference type="InterPro" id="IPR001055">
    <property type="entry name" value="Adrenodoxin-like"/>
</dbReference>
<feature type="domain" description="2Fe-2S ferredoxin-type" evidence="10">
    <location>
        <begin position="2"/>
        <end position="104"/>
    </location>
</feature>
<dbReference type="GO" id="GO:0046872">
    <property type="term" value="F:metal ion binding"/>
    <property type="evidence" value="ECO:0007669"/>
    <property type="project" value="UniProtKB-KW"/>
</dbReference>
<dbReference type="Pfam" id="PF00111">
    <property type="entry name" value="Fer2"/>
    <property type="match status" value="1"/>
</dbReference>
<accession>A0A455TAU1</accession>
<dbReference type="PRINTS" id="PR00355">
    <property type="entry name" value="ADRENODOXIN"/>
</dbReference>
<reference evidence="11 12" key="1">
    <citation type="journal article" date="2019" name="Proc. Natl. Acad. Sci. U.S.A.">
        <title>Exaggeration and cooption of innate immunity for social defense.</title>
        <authorList>
            <person name="Kutsukake M."/>
            <person name="Moriyama M."/>
            <person name="Shigenobu S."/>
            <person name="Meng X.-Y."/>
            <person name="Nikoh N."/>
            <person name="Noda C."/>
            <person name="Kobayashi S."/>
            <person name="Fukatsu T."/>
        </authorList>
    </citation>
    <scope>NUCLEOTIDE SEQUENCE [LARGE SCALE GENOMIC DNA]</scope>
    <source>
        <strain evidence="11 12">Nmo</strain>
    </source>
</reference>
<evidence type="ECO:0000313" key="12">
    <source>
        <dbReference type="Proteomes" id="UP000317544"/>
    </source>
</evidence>
<evidence type="ECO:0000256" key="3">
    <source>
        <dbReference type="ARBA" id="ARBA00022448"/>
    </source>
</evidence>
<dbReference type="GO" id="GO:0009055">
    <property type="term" value="F:electron transfer activity"/>
    <property type="evidence" value="ECO:0007669"/>
    <property type="project" value="InterPro"/>
</dbReference>
<dbReference type="PANTHER" id="PTHR23426:SF65">
    <property type="entry name" value="FERREDOXIN-2, MITOCHONDRIAL"/>
    <property type="match status" value="1"/>
</dbReference>
<evidence type="ECO:0000256" key="7">
    <source>
        <dbReference type="ARBA" id="ARBA00023004"/>
    </source>
</evidence>
<keyword evidence="4" id="KW-0001">2Fe-2S</keyword>
<evidence type="ECO:0000256" key="2">
    <source>
        <dbReference type="ARBA" id="ARBA00019395"/>
    </source>
</evidence>
<dbReference type="GO" id="GO:0140647">
    <property type="term" value="P:P450-containing electron transport chain"/>
    <property type="evidence" value="ECO:0007669"/>
    <property type="project" value="InterPro"/>
</dbReference>
<keyword evidence="12" id="KW-1185">Reference proteome</keyword>
<dbReference type="NCBIfam" id="TIGR02007">
    <property type="entry name" value="fdx_isc"/>
    <property type="match status" value="1"/>
</dbReference>
<evidence type="ECO:0000256" key="6">
    <source>
        <dbReference type="ARBA" id="ARBA00022982"/>
    </source>
</evidence>
<dbReference type="InterPro" id="IPR001041">
    <property type="entry name" value="2Fe-2S_ferredoxin-type"/>
</dbReference>
<dbReference type="PROSITE" id="PS00814">
    <property type="entry name" value="ADX"/>
    <property type="match status" value="1"/>
</dbReference>
<dbReference type="CDD" id="cd00207">
    <property type="entry name" value="fer2"/>
    <property type="match status" value="1"/>
</dbReference>
<dbReference type="InterPro" id="IPR011536">
    <property type="entry name" value="Fdx_isc"/>
</dbReference>
<dbReference type="AlphaFoldDB" id="A0A455TAU1"/>
<dbReference type="RefSeq" id="WP_158345259.1">
    <property type="nucleotide sequence ID" value="NZ_AP019379.1"/>
</dbReference>
<dbReference type="GO" id="GO:0005829">
    <property type="term" value="C:cytosol"/>
    <property type="evidence" value="ECO:0007669"/>
    <property type="project" value="TreeGrafter"/>
</dbReference>
<keyword evidence="7" id="KW-0408">Iron</keyword>
<evidence type="ECO:0000259" key="10">
    <source>
        <dbReference type="PROSITE" id="PS51085"/>
    </source>
</evidence>
<dbReference type="PROSITE" id="PS51085">
    <property type="entry name" value="2FE2S_FER_2"/>
    <property type="match status" value="1"/>
</dbReference>
<dbReference type="PANTHER" id="PTHR23426">
    <property type="entry name" value="FERREDOXIN/ADRENODOXIN"/>
    <property type="match status" value="1"/>
</dbReference>
<protein>
    <recommendedName>
        <fullName evidence="2">2Fe-2S ferredoxin</fullName>
    </recommendedName>
</protein>
<evidence type="ECO:0000313" key="11">
    <source>
        <dbReference type="EMBL" id="BBI01449.1"/>
    </source>
</evidence>
<name>A0A455TAU1_9GAMM</name>
<dbReference type="InterPro" id="IPR012675">
    <property type="entry name" value="Beta-grasp_dom_sf"/>
</dbReference>
<proteinExistence type="inferred from homology"/>
<dbReference type="GO" id="GO:0051537">
    <property type="term" value="F:2 iron, 2 sulfur cluster binding"/>
    <property type="evidence" value="ECO:0007669"/>
    <property type="project" value="UniProtKB-KW"/>
</dbReference>
<sequence length="108" mass="12043">MPKILFLPHKVILPEPKIVYAEKGEIILNIALKNNIYIEHACGKSCACTTCHCIIKSGFSSLSKSSDKEEDALDKAWGVTLKSRLSCQAKLGNKDITILIPYYNKNYV</sequence>
<organism evidence="11 12">
    <name type="scientific">Buchnera aphidicola</name>
    <name type="common">Nipponaphis monzeni</name>
    <dbReference type="NCBI Taxonomy" id="2495405"/>
    <lineage>
        <taxon>Bacteria</taxon>
        <taxon>Pseudomonadati</taxon>
        <taxon>Pseudomonadota</taxon>
        <taxon>Gammaproteobacteria</taxon>
        <taxon>Enterobacterales</taxon>
        <taxon>Erwiniaceae</taxon>
        <taxon>Buchnera</taxon>
    </lineage>
</organism>
<comment type="similarity">
    <text evidence="1">Belongs to the adrenodoxin/putidaredoxin family.</text>
</comment>
<dbReference type="OrthoDB" id="9793027at2"/>
<evidence type="ECO:0000256" key="5">
    <source>
        <dbReference type="ARBA" id="ARBA00022723"/>
    </source>
</evidence>
<keyword evidence="5" id="KW-0479">Metal-binding</keyword>
<keyword evidence="3" id="KW-0813">Transport</keyword>
<evidence type="ECO:0000256" key="1">
    <source>
        <dbReference type="ARBA" id="ARBA00010914"/>
    </source>
</evidence>
<dbReference type="SUPFAM" id="SSF54292">
    <property type="entry name" value="2Fe-2S ferredoxin-like"/>
    <property type="match status" value="1"/>
</dbReference>
<gene>
    <name evidence="11" type="primary">fdx</name>
    <name evidence="11" type="ORF">BUCNMO447</name>
</gene>
<keyword evidence="6" id="KW-0249">Electron transport</keyword>
<dbReference type="EMBL" id="AP019379">
    <property type="protein sequence ID" value="BBI01449.1"/>
    <property type="molecule type" value="Genomic_DNA"/>
</dbReference>
<dbReference type="InterPro" id="IPR036010">
    <property type="entry name" value="2Fe-2S_ferredoxin-like_sf"/>
</dbReference>
<dbReference type="InterPro" id="IPR018298">
    <property type="entry name" value="Adrenodoxin_Fe-S_BS"/>
</dbReference>
<comment type="cofactor">
    <cofactor evidence="9">
        <name>[2Fe-2S] cluster</name>
        <dbReference type="ChEBI" id="CHEBI:190135"/>
    </cofactor>
</comment>
<keyword evidence="8" id="KW-0411">Iron-sulfur</keyword>
<dbReference type="Gene3D" id="3.10.20.30">
    <property type="match status" value="1"/>
</dbReference>
<evidence type="ECO:0000256" key="8">
    <source>
        <dbReference type="ARBA" id="ARBA00023014"/>
    </source>
</evidence>
<dbReference type="Proteomes" id="UP000317544">
    <property type="component" value="Chromosome"/>
</dbReference>
<evidence type="ECO:0000256" key="9">
    <source>
        <dbReference type="ARBA" id="ARBA00034078"/>
    </source>
</evidence>